<dbReference type="Proteomes" id="UP000597338">
    <property type="component" value="Unassembled WGS sequence"/>
</dbReference>
<keyword evidence="2" id="KW-1185">Reference proteome</keyword>
<sequence>MAKQAFTETQGKERAESQQFDKIIRQNMPILFPALMEKVFGLHIVEYTLLDDKLQTTKQLEVDALQKATDTEGNTFIIHLEVQTKNDKYMAIRLLEYRAMLNRIHGLLVKQYVLYIGGGNMNMQDCIIEPDLQFAYKLIDFSTLPHEWFLSSEHIEEQLLAVLGKLGDKEPTKLMEEVISAIDRQPINRVAKIKYFKQLRVLAQLRKFTDTKKVRDMMLKTASFFKVEKDPFYKQGAEEAAEQKSYEFVQNLIQNTEFDDAKIASLAVVAVSFVEKVRADLAKKKK</sequence>
<protein>
    <recommendedName>
        <fullName evidence="3">Transposase (putative) YhgA-like domain-containing protein</fullName>
    </recommendedName>
</protein>
<evidence type="ECO:0000313" key="1">
    <source>
        <dbReference type="EMBL" id="GGC14384.1"/>
    </source>
</evidence>
<gene>
    <name evidence="1" type="ORF">GCM10011386_02640</name>
</gene>
<accession>A0ABQ1L1J3</accession>
<organism evidence="1 2">
    <name type="scientific">Parapedobacter defluvii</name>
    <dbReference type="NCBI Taxonomy" id="2045106"/>
    <lineage>
        <taxon>Bacteria</taxon>
        <taxon>Pseudomonadati</taxon>
        <taxon>Bacteroidota</taxon>
        <taxon>Sphingobacteriia</taxon>
        <taxon>Sphingobacteriales</taxon>
        <taxon>Sphingobacteriaceae</taxon>
        <taxon>Parapedobacter</taxon>
    </lineage>
</organism>
<dbReference type="RefSeq" id="WP_188746616.1">
    <property type="nucleotide sequence ID" value="NZ_BMIK01000001.1"/>
</dbReference>
<reference evidence="2" key="1">
    <citation type="journal article" date="2019" name="Int. J. Syst. Evol. Microbiol.">
        <title>The Global Catalogue of Microorganisms (GCM) 10K type strain sequencing project: providing services to taxonomists for standard genome sequencing and annotation.</title>
        <authorList>
            <consortium name="The Broad Institute Genomics Platform"/>
            <consortium name="The Broad Institute Genome Sequencing Center for Infectious Disease"/>
            <person name="Wu L."/>
            <person name="Ma J."/>
        </authorList>
    </citation>
    <scope>NUCLEOTIDE SEQUENCE [LARGE SCALE GENOMIC DNA]</scope>
    <source>
        <strain evidence="2">CGMCC 1.15342</strain>
    </source>
</reference>
<proteinExistence type="predicted"/>
<evidence type="ECO:0000313" key="2">
    <source>
        <dbReference type="Proteomes" id="UP000597338"/>
    </source>
</evidence>
<name>A0ABQ1L1J3_9SPHI</name>
<evidence type="ECO:0008006" key="3">
    <source>
        <dbReference type="Google" id="ProtNLM"/>
    </source>
</evidence>
<comment type="caution">
    <text evidence="1">The sequence shown here is derived from an EMBL/GenBank/DDBJ whole genome shotgun (WGS) entry which is preliminary data.</text>
</comment>
<dbReference type="EMBL" id="BMIK01000001">
    <property type="protein sequence ID" value="GGC14384.1"/>
    <property type="molecule type" value="Genomic_DNA"/>
</dbReference>